<keyword evidence="1" id="KW-0547">Nucleotide-binding</keyword>
<dbReference type="EMBL" id="BMFS01000011">
    <property type="protein sequence ID" value="GGH05819.1"/>
    <property type="molecule type" value="Genomic_DNA"/>
</dbReference>
<evidence type="ECO:0000256" key="1">
    <source>
        <dbReference type="ARBA" id="ARBA00022741"/>
    </source>
</evidence>
<protein>
    <submittedName>
        <fullName evidence="4">Site-determining protein</fullName>
    </submittedName>
</protein>
<keyword evidence="5" id="KW-1185">Reference proteome</keyword>
<feature type="domain" description="CobQ/CobB/MinD/ParA nucleotide binding" evidence="3">
    <location>
        <begin position="20"/>
        <end position="238"/>
    </location>
</feature>
<dbReference type="InterPro" id="IPR027417">
    <property type="entry name" value="P-loop_NTPase"/>
</dbReference>
<evidence type="ECO:0000313" key="5">
    <source>
        <dbReference type="Proteomes" id="UP000648722"/>
    </source>
</evidence>
<comment type="caution">
    <text evidence="4">The sequence shown here is derived from an EMBL/GenBank/DDBJ whole genome shotgun (WGS) entry which is preliminary data.</text>
</comment>
<dbReference type="Gene3D" id="3.40.50.300">
    <property type="entry name" value="P-loop containing nucleotide triphosphate hydrolases"/>
    <property type="match status" value="1"/>
</dbReference>
<proteinExistence type="predicted"/>
<reference evidence="5" key="1">
    <citation type="journal article" date="2019" name="Int. J. Syst. Evol. Microbiol.">
        <title>The Global Catalogue of Microorganisms (GCM) 10K type strain sequencing project: providing services to taxonomists for standard genome sequencing and annotation.</title>
        <authorList>
            <consortium name="The Broad Institute Genomics Platform"/>
            <consortium name="The Broad Institute Genome Sequencing Center for Infectious Disease"/>
            <person name="Wu L."/>
            <person name="Ma J."/>
        </authorList>
    </citation>
    <scope>NUCLEOTIDE SEQUENCE [LARGE SCALE GENOMIC DNA]</scope>
    <source>
        <strain evidence="5">CGMCC 1.12766</strain>
    </source>
</reference>
<dbReference type="InterPro" id="IPR050625">
    <property type="entry name" value="ParA/MinD_ATPase"/>
</dbReference>
<keyword evidence="2" id="KW-0067">ATP-binding</keyword>
<dbReference type="Pfam" id="PF01656">
    <property type="entry name" value="CbiA"/>
    <property type="match status" value="1"/>
</dbReference>
<evidence type="ECO:0000313" key="4">
    <source>
        <dbReference type="EMBL" id="GGH05819.1"/>
    </source>
</evidence>
<name>A0ABQ1XX80_9PROT</name>
<organism evidence="4 5">
    <name type="scientific">Glycocaulis albus</name>
    <dbReference type="NCBI Taxonomy" id="1382801"/>
    <lineage>
        <taxon>Bacteria</taxon>
        <taxon>Pseudomonadati</taxon>
        <taxon>Pseudomonadota</taxon>
        <taxon>Alphaproteobacteria</taxon>
        <taxon>Maricaulales</taxon>
        <taxon>Maricaulaceae</taxon>
        <taxon>Glycocaulis</taxon>
    </lineage>
</organism>
<evidence type="ECO:0000256" key="2">
    <source>
        <dbReference type="ARBA" id="ARBA00022840"/>
    </source>
</evidence>
<gene>
    <name evidence="4" type="ORF">GCM10007420_22900</name>
</gene>
<dbReference type="RefSeq" id="WP_188452726.1">
    <property type="nucleotide sequence ID" value="NZ_BMFS01000011.1"/>
</dbReference>
<dbReference type="InterPro" id="IPR002586">
    <property type="entry name" value="CobQ/CobB/MinD/ParA_Nub-bd_dom"/>
</dbReference>
<sequence length="272" mass="27557">MKQYFSTTADDQPRKAGSLLAIASGKGGVGKTVVAGALASAFAAREERTLLVDGDLGMANIDVQLGLDPRGDLSGVMSGQISLAEAVSCVSGGADMTGGFDVIAGRSGSAALAGLDSTGAARLAAGIAAASMTYDRTLIDLAAGADRATIRLAAAADDVVLVMSDEPTSLTDAYAFVKLLRLRDEGAAPFIIINNAPDKASADMAYASFARTCESFLGFRPPLAGIIRRDSNVPKAIRAQTALKTLAPGTPAMRDIEAIAGLLAAGAESAYA</sequence>
<evidence type="ECO:0000259" key="3">
    <source>
        <dbReference type="Pfam" id="PF01656"/>
    </source>
</evidence>
<dbReference type="PANTHER" id="PTHR43384:SF4">
    <property type="entry name" value="CELLULOSE BIOSYNTHESIS PROTEIN BCSQ-RELATED"/>
    <property type="match status" value="1"/>
</dbReference>
<dbReference type="SUPFAM" id="SSF52540">
    <property type="entry name" value="P-loop containing nucleoside triphosphate hydrolases"/>
    <property type="match status" value="1"/>
</dbReference>
<dbReference type="PANTHER" id="PTHR43384">
    <property type="entry name" value="SEPTUM SITE-DETERMINING PROTEIN MIND HOMOLOG, CHLOROPLASTIC-RELATED"/>
    <property type="match status" value="1"/>
</dbReference>
<dbReference type="Proteomes" id="UP000648722">
    <property type="component" value="Unassembled WGS sequence"/>
</dbReference>
<accession>A0ABQ1XX80</accession>